<proteinExistence type="predicted"/>
<dbReference type="WBParaSite" id="Hba_05973">
    <property type="protein sequence ID" value="Hba_05973"/>
    <property type="gene ID" value="Hba_05973"/>
</dbReference>
<sequence length="50" mass="5877">MAGCMLFDVFFGITYLSAGLWRATIVYRFDSKYDVSTEPKCRHRKLRRVA</sequence>
<evidence type="ECO:0000313" key="1">
    <source>
        <dbReference type="Proteomes" id="UP000095283"/>
    </source>
</evidence>
<keyword evidence="1" id="KW-1185">Reference proteome</keyword>
<evidence type="ECO:0000313" key="2">
    <source>
        <dbReference type="WBParaSite" id="Hba_05973"/>
    </source>
</evidence>
<reference evidence="2" key="1">
    <citation type="submission" date="2016-11" db="UniProtKB">
        <authorList>
            <consortium name="WormBaseParasite"/>
        </authorList>
    </citation>
    <scope>IDENTIFICATION</scope>
</reference>
<dbReference type="Proteomes" id="UP000095283">
    <property type="component" value="Unplaced"/>
</dbReference>
<protein>
    <submittedName>
        <fullName evidence="2">Transmembrane protein</fullName>
    </submittedName>
</protein>
<organism evidence="1 2">
    <name type="scientific">Heterorhabditis bacteriophora</name>
    <name type="common">Entomopathogenic nematode worm</name>
    <dbReference type="NCBI Taxonomy" id="37862"/>
    <lineage>
        <taxon>Eukaryota</taxon>
        <taxon>Metazoa</taxon>
        <taxon>Ecdysozoa</taxon>
        <taxon>Nematoda</taxon>
        <taxon>Chromadorea</taxon>
        <taxon>Rhabditida</taxon>
        <taxon>Rhabditina</taxon>
        <taxon>Rhabditomorpha</taxon>
        <taxon>Strongyloidea</taxon>
        <taxon>Heterorhabditidae</taxon>
        <taxon>Heterorhabditis</taxon>
    </lineage>
</organism>
<accession>A0A1I7WLF7</accession>
<name>A0A1I7WLF7_HETBA</name>
<dbReference type="AlphaFoldDB" id="A0A1I7WLF7"/>